<dbReference type="GeneID" id="81628385"/>
<dbReference type="RefSeq" id="XP_056786517.1">
    <property type="nucleotide sequence ID" value="XM_056938135.1"/>
</dbReference>
<dbReference type="Proteomes" id="UP001148312">
    <property type="component" value="Unassembled WGS sequence"/>
</dbReference>
<proteinExistence type="predicted"/>
<organism evidence="1 2">
    <name type="scientific">Penicillium diatomitis</name>
    <dbReference type="NCBI Taxonomy" id="2819901"/>
    <lineage>
        <taxon>Eukaryota</taxon>
        <taxon>Fungi</taxon>
        <taxon>Dikarya</taxon>
        <taxon>Ascomycota</taxon>
        <taxon>Pezizomycotina</taxon>
        <taxon>Eurotiomycetes</taxon>
        <taxon>Eurotiomycetidae</taxon>
        <taxon>Eurotiales</taxon>
        <taxon>Aspergillaceae</taxon>
        <taxon>Penicillium</taxon>
    </lineage>
</organism>
<protein>
    <submittedName>
        <fullName evidence="1">Uncharacterized protein</fullName>
    </submittedName>
</protein>
<dbReference type="EMBL" id="JAPWDQ010000013">
    <property type="protein sequence ID" value="KAJ5471971.1"/>
    <property type="molecule type" value="Genomic_DNA"/>
</dbReference>
<reference evidence="1" key="2">
    <citation type="journal article" date="2023" name="IMA Fungus">
        <title>Comparative genomic study of the Penicillium genus elucidates a diverse pangenome and 15 lateral gene transfer events.</title>
        <authorList>
            <person name="Petersen C."/>
            <person name="Sorensen T."/>
            <person name="Nielsen M.R."/>
            <person name="Sondergaard T.E."/>
            <person name="Sorensen J.L."/>
            <person name="Fitzpatrick D.A."/>
            <person name="Frisvad J.C."/>
            <person name="Nielsen K.L."/>
        </authorList>
    </citation>
    <scope>NUCLEOTIDE SEQUENCE</scope>
    <source>
        <strain evidence="1">IBT 30728</strain>
    </source>
</reference>
<evidence type="ECO:0000313" key="1">
    <source>
        <dbReference type="EMBL" id="KAJ5471971.1"/>
    </source>
</evidence>
<accession>A0A9W9WR42</accession>
<comment type="caution">
    <text evidence="1">The sequence shown here is derived from an EMBL/GenBank/DDBJ whole genome shotgun (WGS) entry which is preliminary data.</text>
</comment>
<keyword evidence="2" id="KW-1185">Reference proteome</keyword>
<name>A0A9W9WR42_9EURO</name>
<evidence type="ECO:0000313" key="2">
    <source>
        <dbReference type="Proteomes" id="UP001148312"/>
    </source>
</evidence>
<sequence>MEPSLIKPGALSASGLDAKELAEYKDLLYFLKEERSFKHSLSKPMARIPSKTKDWLAPEWHGILADVTCPSRQLVRLKQQFAPKKNTRVQDLRTDWRKMVDIPYGRTSLERWLLNWSNMHDDAKAAKVPDVCYTDAEYPPDSILHSRYRQ</sequence>
<dbReference type="AlphaFoldDB" id="A0A9W9WR42"/>
<reference evidence="1" key="1">
    <citation type="submission" date="2022-12" db="EMBL/GenBank/DDBJ databases">
        <authorList>
            <person name="Petersen C."/>
        </authorList>
    </citation>
    <scope>NUCLEOTIDE SEQUENCE</scope>
    <source>
        <strain evidence="1">IBT 30728</strain>
    </source>
</reference>
<gene>
    <name evidence="1" type="ORF">N7539_008540</name>
</gene>